<reference evidence="2" key="1">
    <citation type="journal article" date="2014" name="Int. J. Syst. Evol. Microbiol.">
        <title>Complete genome sequence of Corynebacterium casei LMG S-19264T (=DSM 44701T), isolated from a smear-ripened cheese.</title>
        <authorList>
            <consortium name="US DOE Joint Genome Institute (JGI-PGF)"/>
            <person name="Walter F."/>
            <person name="Albersmeier A."/>
            <person name="Kalinowski J."/>
            <person name="Ruckert C."/>
        </authorList>
    </citation>
    <scope>NUCLEOTIDE SEQUENCE</scope>
    <source>
        <strain evidence="2">JCM 4654</strain>
    </source>
</reference>
<keyword evidence="3" id="KW-1185">Reference proteome</keyword>
<dbReference type="PROSITE" id="PS00615">
    <property type="entry name" value="C_TYPE_LECTIN_1"/>
    <property type="match status" value="1"/>
</dbReference>
<protein>
    <submittedName>
        <fullName evidence="2">Uncharacterized protein</fullName>
    </submittedName>
</protein>
<accession>A0A919CWS4</accession>
<feature type="region of interest" description="Disordered" evidence="1">
    <location>
        <begin position="1"/>
        <end position="25"/>
    </location>
</feature>
<organism evidence="2 3">
    <name type="scientific">Streptomyces naganishii JCM 4654</name>
    <dbReference type="NCBI Taxonomy" id="1306179"/>
    <lineage>
        <taxon>Bacteria</taxon>
        <taxon>Bacillati</taxon>
        <taxon>Actinomycetota</taxon>
        <taxon>Actinomycetes</taxon>
        <taxon>Kitasatosporales</taxon>
        <taxon>Streptomycetaceae</taxon>
        <taxon>Streptomyces</taxon>
    </lineage>
</organism>
<proteinExistence type="predicted"/>
<dbReference type="EMBL" id="BMVF01000010">
    <property type="protein sequence ID" value="GHD91392.1"/>
    <property type="molecule type" value="Genomic_DNA"/>
</dbReference>
<dbReference type="Proteomes" id="UP000608955">
    <property type="component" value="Unassembled WGS sequence"/>
</dbReference>
<evidence type="ECO:0000313" key="2">
    <source>
        <dbReference type="EMBL" id="GHD91392.1"/>
    </source>
</evidence>
<evidence type="ECO:0000313" key="3">
    <source>
        <dbReference type="Proteomes" id="UP000608955"/>
    </source>
</evidence>
<dbReference type="InterPro" id="IPR018378">
    <property type="entry name" value="C-type_lectin_CS"/>
</dbReference>
<reference evidence="2" key="2">
    <citation type="submission" date="2020-09" db="EMBL/GenBank/DDBJ databases">
        <authorList>
            <person name="Sun Q."/>
            <person name="Ohkuma M."/>
        </authorList>
    </citation>
    <scope>NUCLEOTIDE SEQUENCE</scope>
    <source>
        <strain evidence="2">JCM 4654</strain>
    </source>
</reference>
<name>A0A919CWS4_9ACTN</name>
<gene>
    <name evidence="2" type="ORF">GCM10010508_40070</name>
</gene>
<dbReference type="AlphaFoldDB" id="A0A919CWS4"/>
<evidence type="ECO:0000256" key="1">
    <source>
        <dbReference type="SAM" id="MobiDB-lite"/>
    </source>
</evidence>
<comment type="caution">
    <text evidence="2">The sequence shown here is derived from an EMBL/GenBank/DDBJ whole genome shotgun (WGS) entry which is preliminary data.</text>
</comment>
<sequence length="76" mass="8182">MRGSRPWARGVAAERAGEPAGVGAGDKECLRSDLRDGRCAKWPRGRCARCQVAAVCRPVSVRSAALREGGGQERRF</sequence>